<comment type="caution">
    <text evidence="1">The sequence shown here is derived from an EMBL/GenBank/DDBJ whole genome shotgun (WGS) entry which is preliminary data.</text>
</comment>
<organism evidence="1 2">
    <name type="scientific">Symbiodinium microadriaticum</name>
    <name type="common">Dinoflagellate</name>
    <name type="synonym">Zooxanthella microadriatica</name>
    <dbReference type="NCBI Taxonomy" id="2951"/>
    <lineage>
        <taxon>Eukaryota</taxon>
        <taxon>Sar</taxon>
        <taxon>Alveolata</taxon>
        <taxon>Dinophyceae</taxon>
        <taxon>Suessiales</taxon>
        <taxon>Symbiodiniaceae</taxon>
        <taxon>Symbiodinium</taxon>
    </lineage>
</organism>
<evidence type="ECO:0000313" key="2">
    <source>
        <dbReference type="Proteomes" id="UP000186817"/>
    </source>
</evidence>
<proteinExistence type="predicted"/>
<reference evidence="1 2" key="1">
    <citation type="submission" date="2016-02" db="EMBL/GenBank/DDBJ databases">
        <title>Genome analysis of coral dinoflagellate symbionts highlights evolutionary adaptations to a symbiotic lifestyle.</title>
        <authorList>
            <person name="Aranda M."/>
            <person name="Li Y."/>
            <person name="Liew Y.J."/>
            <person name="Baumgarten S."/>
            <person name="Simakov O."/>
            <person name="Wilson M."/>
            <person name="Piel J."/>
            <person name="Ashoor H."/>
            <person name="Bougouffa S."/>
            <person name="Bajic V.B."/>
            <person name="Ryu T."/>
            <person name="Ravasi T."/>
            <person name="Bayer T."/>
            <person name="Micklem G."/>
            <person name="Kim H."/>
            <person name="Bhak J."/>
            <person name="Lajeunesse T.C."/>
            <person name="Voolstra C.R."/>
        </authorList>
    </citation>
    <scope>NUCLEOTIDE SEQUENCE [LARGE SCALE GENOMIC DNA]</scope>
    <source>
        <strain evidence="1 2">CCMP2467</strain>
    </source>
</reference>
<sequence length="398" mass="45429">MQPLSIPFDDNWPDTRDGCSAAGTVVRDAQGRSLPQDAPGQLQTPEEAQFPPSIEAGAGDTGFTAEAMVARLAGMPIQAVITTDEKGSTVNFALLSGYCFSLRQPLASKLKEYNAESLVLRFYYDFGGCRRFLKAMAEETFKPRTEGLQIKWTLRAVSGEPEVSASEVHDLLQEDKYGPEVPESMVREFMQVFGRLTSMAEDWLFFRLEFLQNYPMEYRFFKHELTEHWLLLAKDSVTQKMPQRADPVFFLCLGDDLSVRGLDVFTADSRDPAIFRHSKRELRSLLGHSWGRNERSMLVFASLNADYFTGLPWKELWSPRKIHNSRLGQWVEKYEEAVKKDTDMEQGEQLDPEDVVRMMHVQLRLSCGFGVVEVEGELHIQLLWSAATLLQWHLKEVN</sequence>
<gene>
    <name evidence="1" type="ORF">AK812_SmicGene30272</name>
</gene>
<keyword evidence="2" id="KW-1185">Reference proteome</keyword>
<dbReference type="EMBL" id="LSRX01000816">
    <property type="protein sequence ID" value="OLP88405.1"/>
    <property type="molecule type" value="Genomic_DNA"/>
</dbReference>
<dbReference type="OrthoDB" id="407300at2759"/>
<protein>
    <submittedName>
        <fullName evidence="1">Uncharacterized protein</fullName>
    </submittedName>
</protein>
<dbReference type="AlphaFoldDB" id="A0A1Q9CZQ0"/>
<name>A0A1Q9CZQ0_SYMMI</name>
<dbReference type="Proteomes" id="UP000186817">
    <property type="component" value="Unassembled WGS sequence"/>
</dbReference>
<accession>A0A1Q9CZQ0</accession>
<evidence type="ECO:0000313" key="1">
    <source>
        <dbReference type="EMBL" id="OLP88405.1"/>
    </source>
</evidence>